<dbReference type="InterPro" id="IPR050987">
    <property type="entry name" value="AtrR-like"/>
</dbReference>
<dbReference type="GO" id="GO:0000981">
    <property type="term" value="F:DNA-binding transcription factor activity, RNA polymerase II-specific"/>
    <property type="evidence" value="ECO:0007669"/>
    <property type="project" value="InterPro"/>
</dbReference>
<dbReference type="AlphaFoldDB" id="A0A1L9RSS3"/>
<evidence type="ECO:0000256" key="3">
    <source>
        <dbReference type="ARBA" id="ARBA00023125"/>
    </source>
</evidence>
<accession>A0A1L9RSS3</accession>
<evidence type="ECO:0000256" key="1">
    <source>
        <dbReference type="ARBA" id="ARBA00022723"/>
    </source>
</evidence>
<dbReference type="SMART" id="SM00906">
    <property type="entry name" value="Fungal_trans"/>
    <property type="match status" value="1"/>
</dbReference>
<dbReference type="SUPFAM" id="SSF57701">
    <property type="entry name" value="Zn2/Cys6 DNA-binding domain"/>
    <property type="match status" value="1"/>
</dbReference>
<evidence type="ECO:0000259" key="7">
    <source>
        <dbReference type="PROSITE" id="PS50048"/>
    </source>
</evidence>
<dbReference type="RefSeq" id="XP_040691658.1">
    <property type="nucleotide sequence ID" value="XM_040839403.1"/>
</dbReference>
<dbReference type="Proteomes" id="UP000184383">
    <property type="component" value="Unassembled WGS sequence"/>
</dbReference>
<keyword evidence="9" id="KW-1185">Reference proteome</keyword>
<dbReference type="Pfam" id="PF04082">
    <property type="entry name" value="Fungal_trans"/>
    <property type="match status" value="1"/>
</dbReference>
<protein>
    <recommendedName>
        <fullName evidence="7">Zn(2)-C6 fungal-type domain-containing protein</fullName>
    </recommendedName>
</protein>
<keyword evidence="5" id="KW-0539">Nucleus</keyword>
<dbReference type="InterPro" id="IPR001138">
    <property type="entry name" value="Zn2Cys6_DnaBD"/>
</dbReference>
<dbReference type="SMART" id="SM00066">
    <property type="entry name" value="GAL4"/>
    <property type="match status" value="1"/>
</dbReference>
<dbReference type="CDD" id="cd00067">
    <property type="entry name" value="GAL4"/>
    <property type="match status" value="1"/>
</dbReference>
<reference evidence="9" key="1">
    <citation type="journal article" date="2017" name="Genome Biol.">
        <title>Comparative genomics reveals high biological diversity and specific adaptations in the industrially and medically important fungal genus Aspergillus.</title>
        <authorList>
            <person name="de Vries R.P."/>
            <person name="Riley R."/>
            <person name="Wiebenga A."/>
            <person name="Aguilar-Osorio G."/>
            <person name="Amillis S."/>
            <person name="Uchima C.A."/>
            <person name="Anderluh G."/>
            <person name="Asadollahi M."/>
            <person name="Askin M."/>
            <person name="Barry K."/>
            <person name="Battaglia E."/>
            <person name="Bayram O."/>
            <person name="Benocci T."/>
            <person name="Braus-Stromeyer S.A."/>
            <person name="Caldana C."/>
            <person name="Canovas D."/>
            <person name="Cerqueira G.C."/>
            <person name="Chen F."/>
            <person name="Chen W."/>
            <person name="Choi C."/>
            <person name="Clum A."/>
            <person name="Dos Santos R.A."/>
            <person name="Damasio A.R."/>
            <person name="Diallinas G."/>
            <person name="Emri T."/>
            <person name="Fekete E."/>
            <person name="Flipphi M."/>
            <person name="Freyberg S."/>
            <person name="Gallo A."/>
            <person name="Gournas C."/>
            <person name="Habgood R."/>
            <person name="Hainaut M."/>
            <person name="Harispe M.L."/>
            <person name="Henrissat B."/>
            <person name="Hilden K.S."/>
            <person name="Hope R."/>
            <person name="Hossain A."/>
            <person name="Karabika E."/>
            <person name="Karaffa L."/>
            <person name="Karanyi Z."/>
            <person name="Krasevec N."/>
            <person name="Kuo A."/>
            <person name="Kusch H."/>
            <person name="LaButti K."/>
            <person name="Lagendijk E.L."/>
            <person name="Lapidus A."/>
            <person name="Levasseur A."/>
            <person name="Lindquist E."/>
            <person name="Lipzen A."/>
            <person name="Logrieco A.F."/>
            <person name="MacCabe A."/>
            <person name="Maekelae M.R."/>
            <person name="Malavazi I."/>
            <person name="Melin P."/>
            <person name="Meyer V."/>
            <person name="Mielnichuk N."/>
            <person name="Miskei M."/>
            <person name="Molnar A.P."/>
            <person name="Mule G."/>
            <person name="Ngan C.Y."/>
            <person name="Orejas M."/>
            <person name="Orosz E."/>
            <person name="Ouedraogo J.P."/>
            <person name="Overkamp K.M."/>
            <person name="Park H.-S."/>
            <person name="Perrone G."/>
            <person name="Piumi F."/>
            <person name="Punt P.J."/>
            <person name="Ram A.F."/>
            <person name="Ramon A."/>
            <person name="Rauscher S."/>
            <person name="Record E."/>
            <person name="Riano-Pachon D.M."/>
            <person name="Robert V."/>
            <person name="Roehrig J."/>
            <person name="Ruller R."/>
            <person name="Salamov A."/>
            <person name="Salih N.S."/>
            <person name="Samson R.A."/>
            <person name="Sandor E."/>
            <person name="Sanguinetti M."/>
            <person name="Schuetze T."/>
            <person name="Sepcic K."/>
            <person name="Shelest E."/>
            <person name="Sherlock G."/>
            <person name="Sophianopoulou V."/>
            <person name="Squina F.M."/>
            <person name="Sun H."/>
            <person name="Susca A."/>
            <person name="Todd R.B."/>
            <person name="Tsang A."/>
            <person name="Unkles S.E."/>
            <person name="van de Wiele N."/>
            <person name="van Rossen-Uffink D."/>
            <person name="Oliveira J.V."/>
            <person name="Vesth T.C."/>
            <person name="Visser J."/>
            <person name="Yu J.-H."/>
            <person name="Zhou M."/>
            <person name="Andersen M.R."/>
            <person name="Archer D.B."/>
            <person name="Baker S.E."/>
            <person name="Benoit I."/>
            <person name="Brakhage A.A."/>
            <person name="Braus G.H."/>
            <person name="Fischer R."/>
            <person name="Frisvad J.C."/>
            <person name="Goldman G.H."/>
            <person name="Houbraken J."/>
            <person name="Oakley B."/>
            <person name="Pocsi I."/>
            <person name="Scazzocchio C."/>
            <person name="Seiboth B."/>
            <person name="vanKuyk P.A."/>
            <person name="Wortman J."/>
            <person name="Dyer P.S."/>
            <person name="Grigoriev I.V."/>
        </authorList>
    </citation>
    <scope>NUCLEOTIDE SEQUENCE [LARGE SCALE GENOMIC DNA]</scope>
    <source>
        <strain evidence="9">DTO 134E9</strain>
    </source>
</reference>
<dbReference type="PANTHER" id="PTHR46910:SF15">
    <property type="entry name" value="PRNA PROTEIN"/>
    <property type="match status" value="1"/>
</dbReference>
<dbReference type="GO" id="GO:0006351">
    <property type="term" value="P:DNA-templated transcription"/>
    <property type="evidence" value="ECO:0007669"/>
    <property type="project" value="InterPro"/>
</dbReference>
<dbReference type="STRING" id="1073089.A0A1L9RSS3"/>
<dbReference type="Pfam" id="PF00172">
    <property type="entry name" value="Zn_clus"/>
    <property type="match status" value="1"/>
</dbReference>
<dbReference type="PANTHER" id="PTHR46910">
    <property type="entry name" value="TRANSCRIPTION FACTOR PDR1"/>
    <property type="match status" value="1"/>
</dbReference>
<dbReference type="PROSITE" id="PS00463">
    <property type="entry name" value="ZN2_CY6_FUNGAL_1"/>
    <property type="match status" value="1"/>
</dbReference>
<keyword evidence="2" id="KW-0805">Transcription regulation</keyword>
<dbReference type="GO" id="GO:0003677">
    <property type="term" value="F:DNA binding"/>
    <property type="evidence" value="ECO:0007669"/>
    <property type="project" value="UniProtKB-KW"/>
</dbReference>
<evidence type="ECO:0000256" key="5">
    <source>
        <dbReference type="ARBA" id="ARBA00023242"/>
    </source>
</evidence>
<evidence type="ECO:0000313" key="9">
    <source>
        <dbReference type="Proteomes" id="UP000184383"/>
    </source>
</evidence>
<evidence type="ECO:0000256" key="6">
    <source>
        <dbReference type="SAM" id="MobiDB-lite"/>
    </source>
</evidence>
<keyword evidence="3" id="KW-0238">DNA-binding</keyword>
<keyword evidence="4" id="KW-0804">Transcription</keyword>
<dbReference type="CDD" id="cd12148">
    <property type="entry name" value="fungal_TF_MHR"/>
    <property type="match status" value="1"/>
</dbReference>
<name>A0A1L9RSS3_ASPWE</name>
<dbReference type="EMBL" id="KV878211">
    <property type="protein sequence ID" value="OJJ37982.1"/>
    <property type="molecule type" value="Genomic_DNA"/>
</dbReference>
<evidence type="ECO:0000256" key="4">
    <source>
        <dbReference type="ARBA" id="ARBA00023163"/>
    </source>
</evidence>
<evidence type="ECO:0000313" key="8">
    <source>
        <dbReference type="EMBL" id="OJJ37982.1"/>
    </source>
</evidence>
<sequence length="685" mass="77515">MNEPRQKGSGRQRRPRVPESLRKRTARACMPCRQHKQKCNGGVPCARCQQYSRTCFEGPPPDMSTDKDRHMKRIIRHFLGDISFDAGSLEEVADNLENSHQDEEKDEISESYSLDPLSTNTMHYSGEFSYWNFSKMIQRRLQSLGNVPDNEDEPDRSFRATGLQSSSSCISSAMMYFPPRNIAEFLTDTFLEFAQTNYYYFDETTFRQKLEYYYTNKQPLTIHDAGWVCTLLMTLAVGTQFAYMQTKPAHGTPVSENIPDDHVGLELYRFSCRLIPDLITIASVETVQAFLLLGIYTLPIDTSGLAYTYYGLAIKMAVQNGMHRRFYRRNADITTVELRNRLWWSAYSLECRISILHGRPVSVSSAETDADMPVDIPSITSSRVSNLPNFTAVIFLTSRLSEACNTIKSLRRCPRNHQSGYLDKLTTIRSRLRAWWSSLPSQTHCRDLNPDGPLFRCNVHLELNYTTATIYMGRPFIFSHQSGEESPSSTRSDPMTDLRVDSLNAAIRAIELCQLLQNSGGLARVSYTEFNACRAALLALIAHGLNEATDAISTSLTQGMSLIRQMCVGLESARSEVAVIEALERARQRLNSRSQTENTVTEASGYDQFRQWARLWRSEPVTSTPDLELQTDTTVPSFDGFFSSFPNELNAFAAIPGSEENLSLGSNWMDELQIPDDPLNLDSAM</sequence>
<dbReference type="GO" id="GO:0008270">
    <property type="term" value="F:zinc ion binding"/>
    <property type="evidence" value="ECO:0007669"/>
    <property type="project" value="InterPro"/>
</dbReference>
<evidence type="ECO:0000256" key="2">
    <source>
        <dbReference type="ARBA" id="ARBA00023015"/>
    </source>
</evidence>
<dbReference type="InterPro" id="IPR007219">
    <property type="entry name" value="XnlR_reg_dom"/>
</dbReference>
<organism evidence="8 9">
    <name type="scientific">Aspergillus wentii DTO 134E9</name>
    <dbReference type="NCBI Taxonomy" id="1073089"/>
    <lineage>
        <taxon>Eukaryota</taxon>
        <taxon>Fungi</taxon>
        <taxon>Dikarya</taxon>
        <taxon>Ascomycota</taxon>
        <taxon>Pezizomycotina</taxon>
        <taxon>Eurotiomycetes</taxon>
        <taxon>Eurotiomycetidae</taxon>
        <taxon>Eurotiales</taxon>
        <taxon>Aspergillaceae</taxon>
        <taxon>Aspergillus</taxon>
        <taxon>Aspergillus subgen. Cremei</taxon>
    </lineage>
</organism>
<dbReference type="PROSITE" id="PS50048">
    <property type="entry name" value="ZN2_CY6_FUNGAL_2"/>
    <property type="match status" value="1"/>
</dbReference>
<dbReference type="VEuPathDB" id="FungiDB:ASPWEDRAFT_739287"/>
<feature type="region of interest" description="Disordered" evidence="6">
    <location>
        <begin position="1"/>
        <end position="23"/>
    </location>
</feature>
<dbReference type="Gene3D" id="4.10.240.10">
    <property type="entry name" value="Zn(2)-C6 fungal-type DNA-binding domain"/>
    <property type="match status" value="1"/>
</dbReference>
<gene>
    <name evidence="8" type="ORF">ASPWEDRAFT_739287</name>
</gene>
<dbReference type="GeneID" id="63755251"/>
<dbReference type="OrthoDB" id="3266505at2759"/>
<feature type="domain" description="Zn(2)-C6 fungal-type" evidence="7">
    <location>
        <begin position="28"/>
        <end position="55"/>
    </location>
</feature>
<dbReference type="InterPro" id="IPR036864">
    <property type="entry name" value="Zn2-C6_fun-type_DNA-bd_sf"/>
</dbReference>
<keyword evidence="1" id="KW-0479">Metal-binding</keyword>
<proteinExistence type="predicted"/>